<dbReference type="RefSeq" id="WP_284302480.1">
    <property type="nucleotide sequence ID" value="NZ_BSUO01000001.1"/>
</dbReference>
<evidence type="ECO:0008006" key="3">
    <source>
        <dbReference type="Google" id="ProtNLM"/>
    </source>
</evidence>
<gene>
    <name evidence="1" type="ORF">GCM10025883_04570</name>
</gene>
<dbReference type="EMBL" id="BSUO01000001">
    <property type="protein sequence ID" value="GMA38412.1"/>
    <property type="molecule type" value="Genomic_DNA"/>
</dbReference>
<name>A0ABQ6IKG9_9MICO</name>
<reference evidence="2" key="1">
    <citation type="journal article" date="2019" name="Int. J. Syst. Evol. Microbiol.">
        <title>The Global Catalogue of Microorganisms (GCM) 10K type strain sequencing project: providing services to taxonomists for standard genome sequencing and annotation.</title>
        <authorList>
            <consortium name="The Broad Institute Genomics Platform"/>
            <consortium name="The Broad Institute Genome Sequencing Center for Infectious Disease"/>
            <person name="Wu L."/>
            <person name="Ma J."/>
        </authorList>
    </citation>
    <scope>NUCLEOTIDE SEQUENCE [LARGE SCALE GENOMIC DNA]</scope>
    <source>
        <strain evidence="2">NBRC 113072</strain>
    </source>
</reference>
<comment type="caution">
    <text evidence="1">The sequence shown here is derived from an EMBL/GenBank/DDBJ whole genome shotgun (WGS) entry which is preliminary data.</text>
</comment>
<evidence type="ECO:0000313" key="1">
    <source>
        <dbReference type="EMBL" id="GMA38412.1"/>
    </source>
</evidence>
<accession>A0ABQ6IKG9</accession>
<sequence length="136" mass="14399">MTDLMPPGRGIRELLRATLTERMRARDTDAVSALRTALAAIDNAEAVPIEDEQRATGGSAHVVLTSGTAEVDRRELSEEQMRGLVAAEADDLAELSRRLGESGAADAARTAFEQAAHLRFLLDVAADRAKGESGAG</sequence>
<evidence type="ECO:0000313" key="2">
    <source>
        <dbReference type="Proteomes" id="UP001157126"/>
    </source>
</evidence>
<organism evidence="1 2">
    <name type="scientific">Mobilicoccus caccae</name>
    <dbReference type="NCBI Taxonomy" id="1859295"/>
    <lineage>
        <taxon>Bacteria</taxon>
        <taxon>Bacillati</taxon>
        <taxon>Actinomycetota</taxon>
        <taxon>Actinomycetes</taxon>
        <taxon>Micrococcales</taxon>
        <taxon>Dermatophilaceae</taxon>
        <taxon>Mobilicoccus</taxon>
    </lineage>
</organism>
<dbReference type="InterPro" id="IPR042184">
    <property type="entry name" value="YqeY/Aim41_N"/>
</dbReference>
<dbReference type="Proteomes" id="UP001157126">
    <property type="component" value="Unassembled WGS sequence"/>
</dbReference>
<protein>
    <recommendedName>
        <fullName evidence="3">GatB/YqeY domain-containing protein</fullName>
    </recommendedName>
</protein>
<proteinExistence type="predicted"/>
<dbReference type="Gene3D" id="1.10.1510.10">
    <property type="entry name" value="Uncharacterised protein YqeY/AIM41 PF09424, N-terminal domain"/>
    <property type="match status" value="1"/>
</dbReference>
<keyword evidence="2" id="KW-1185">Reference proteome</keyword>